<evidence type="ECO:0000313" key="4">
    <source>
        <dbReference type="EMBL" id="KAI5083188.1"/>
    </source>
</evidence>
<evidence type="ECO:0000256" key="1">
    <source>
        <dbReference type="SAM" id="MobiDB-lite"/>
    </source>
</evidence>
<dbReference type="PANTHER" id="PTHR36786">
    <property type="entry name" value="2-ISOPROPYLMALATE SYNTHASE"/>
    <property type="match status" value="1"/>
</dbReference>
<dbReference type="InterPro" id="IPR056714">
    <property type="entry name" value="DUF7812"/>
</dbReference>
<feature type="signal peptide" evidence="2">
    <location>
        <begin position="1"/>
        <end position="25"/>
    </location>
</feature>
<evidence type="ECO:0000259" key="3">
    <source>
        <dbReference type="Pfam" id="PF25104"/>
    </source>
</evidence>
<sequence>MAVLKTESLHHLALFLLYVAPTSESTFTCADANTISLHFRDKSIFLALKDIQTLYRLIFVELANCINWLFKWECAGKVSGHTFADHTCGSHCDHTNIEFTVKLLQCCIYILPLLEFNTGLSLVAADTINSLFEQLVCPASHFRLHLKELDEVADTFRTLILNRGRLQAFCCVQCACVHSYTPRITSVEASINNIIKDRPSHENTDLFCSLTSVKKDTSCALHEKTARTDRNGIALVLLEVFLEELLLQPRLANILKAGDVLQSQFSPENYVILVMEAAAMHFTFSVLGGAHTKVLQQNVEQGSFTHHVFSLSLPAAVRLLDLSIVDDICAPDTFLIHIINVLRCSLNRSSCLREELSEEVVLGFVASALESATSLYFKCWKAKAVPPHQNLLQCGQLLKCLSNKFSVMCDGDSEKVALLLDLLLDQENNLKALQQEKESTHSGLFCTYHKSFYNVQQRQEQLLPMNHTCLSSPIPSFLETKATLLVSILHLISTALFSLIAEAAKTLQTSRTPNSEDQSCSNAEVYIRDVRQLFKFCASVERITVLSNLTLDKELQNEILEVDQLTGNAFTFFAEWLLLCIKHDAPNALQQAYLEVLKSLLTLNWILQRISNSASAFELLCKAQLRPSCDAIVANVEEDQHGDQQPCTNVCKQYSDSEPCSSGYGQQTADFASSTLLMTKIYQRKHKRLVRTHRKSETRVAASQSEQLDSDQHRQEEGNLRKNEMITGKYRSSGNGDAFIKDMLAFDGDVNGECFSDLNDFIVCKEGRDYSKWLKLHYKKRKKKLRKTVLQRMKAKRAFVSLLTRQDNDHL</sequence>
<comment type="caution">
    <text evidence="4">The sequence shown here is derived from an EMBL/GenBank/DDBJ whole genome shotgun (WGS) entry which is preliminary data.</text>
</comment>
<dbReference type="Proteomes" id="UP000886520">
    <property type="component" value="Chromosome 3"/>
</dbReference>
<proteinExistence type="predicted"/>
<dbReference type="EMBL" id="JABFUD020000002">
    <property type="protein sequence ID" value="KAI5083188.1"/>
    <property type="molecule type" value="Genomic_DNA"/>
</dbReference>
<accession>A0A9D4VBG8</accession>
<feature type="domain" description="DUF7812" evidence="3">
    <location>
        <begin position="103"/>
        <end position="381"/>
    </location>
</feature>
<dbReference type="OrthoDB" id="1882119at2759"/>
<feature type="region of interest" description="Disordered" evidence="1">
    <location>
        <begin position="691"/>
        <end position="729"/>
    </location>
</feature>
<name>A0A9D4VBG8_ADICA</name>
<feature type="chain" id="PRO_5039444942" description="DUF7812 domain-containing protein" evidence="2">
    <location>
        <begin position="26"/>
        <end position="811"/>
    </location>
</feature>
<keyword evidence="5" id="KW-1185">Reference proteome</keyword>
<reference evidence="4" key="1">
    <citation type="submission" date="2021-01" db="EMBL/GenBank/DDBJ databases">
        <title>Adiantum capillus-veneris genome.</title>
        <authorList>
            <person name="Fang Y."/>
            <person name="Liao Q."/>
        </authorList>
    </citation>
    <scope>NUCLEOTIDE SEQUENCE</scope>
    <source>
        <strain evidence="4">H3</strain>
        <tissue evidence="4">Leaf</tissue>
    </source>
</reference>
<evidence type="ECO:0000313" key="5">
    <source>
        <dbReference type="Proteomes" id="UP000886520"/>
    </source>
</evidence>
<feature type="compositionally biased region" description="Basic and acidic residues" evidence="1">
    <location>
        <begin position="710"/>
        <end position="724"/>
    </location>
</feature>
<organism evidence="4 5">
    <name type="scientific">Adiantum capillus-veneris</name>
    <name type="common">Maidenhair fern</name>
    <dbReference type="NCBI Taxonomy" id="13818"/>
    <lineage>
        <taxon>Eukaryota</taxon>
        <taxon>Viridiplantae</taxon>
        <taxon>Streptophyta</taxon>
        <taxon>Embryophyta</taxon>
        <taxon>Tracheophyta</taxon>
        <taxon>Polypodiopsida</taxon>
        <taxon>Polypodiidae</taxon>
        <taxon>Polypodiales</taxon>
        <taxon>Pteridineae</taxon>
        <taxon>Pteridaceae</taxon>
        <taxon>Vittarioideae</taxon>
        <taxon>Adiantum</taxon>
    </lineage>
</organism>
<gene>
    <name evidence="4" type="ORF">GOP47_0002931</name>
</gene>
<dbReference type="Pfam" id="PF25104">
    <property type="entry name" value="DUF7812"/>
    <property type="match status" value="1"/>
</dbReference>
<dbReference type="AlphaFoldDB" id="A0A9D4VBG8"/>
<dbReference type="PANTHER" id="PTHR36786:SF1">
    <property type="entry name" value="2-ISOPROPYLMALATE SYNTHASE"/>
    <property type="match status" value="1"/>
</dbReference>
<protein>
    <recommendedName>
        <fullName evidence="3">DUF7812 domain-containing protein</fullName>
    </recommendedName>
</protein>
<evidence type="ECO:0000256" key="2">
    <source>
        <dbReference type="SAM" id="SignalP"/>
    </source>
</evidence>
<keyword evidence="2" id="KW-0732">Signal</keyword>